<name>B3CI58_9BACE</name>
<accession>B3CI58</accession>
<comment type="caution">
    <text evidence="1">The sequence shown here is derived from an EMBL/GenBank/DDBJ whole genome shotgun (WGS) entry which is preliminary data.</text>
</comment>
<dbReference type="STRING" id="471870.BACINT_03144"/>
<gene>
    <name evidence="1" type="ORF">BACINT_03144</name>
</gene>
<sequence>MVDGSVLLVQPIPDAFRQKVGIDFAEKVEADLAVLIQPFAIVVQCTGDAGEIEIEHKISVTTRCGMLPDVEVAKEVVELVAGTHIVVMLQHVQRQALPETARTDEEEKAVRLLYHGDEAGFVHVIIVFTADDREVHHAVGKSLSAGY</sequence>
<dbReference type="Proteomes" id="UP000004596">
    <property type="component" value="Unassembled WGS sequence"/>
</dbReference>
<evidence type="ECO:0000313" key="2">
    <source>
        <dbReference type="Proteomes" id="UP000004596"/>
    </source>
</evidence>
<evidence type="ECO:0000313" key="1">
    <source>
        <dbReference type="EMBL" id="EDV04017.1"/>
    </source>
</evidence>
<reference evidence="1 2" key="1">
    <citation type="submission" date="2008-04" db="EMBL/GenBank/DDBJ databases">
        <title>Draft genome sequence of Bacteroides intestinalis (DSM 17393).</title>
        <authorList>
            <person name="Sudarsanam P."/>
            <person name="Ley R."/>
            <person name="Guruge J."/>
            <person name="Turnbaugh P.J."/>
            <person name="Mahowald M."/>
            <person name="Liep D."/>
            <person name="Gordon J."/>
        </authorList>
    </citation>
    <scope>NUCLEOTIDE SEQUENCE [LARGE SCALE GENOMIC DNA]</scope>
    <source>
        <strain evidence="1 2">DSM 17393</strain>
    </source>
</reference>
<proteinExistence type="predicted"/>
<reference evidence="1 2" key="2">
    <citation type="submission" date="2008-04" db="EMBL/GenBank/DDBJ databases">
        <authorList>
            <person name="Fulton L."/>
            <person name="Clifton S."/>
            <person name="Fulton B."/>
            <person name="Xu J."/>
            <person name="Minx P."/>
            <person name="Pepin K.H."/>
            <person name="Johnson M."/>
            <person name="Thiruvilangam P."/>
            <person name="Bhonagiri V."/>
            <person name="Nash W.E."/>
            <person name="Mardis E.R."/>
            <person name="Wilson R.K."/>
        </authorList>
    </citation>
    <scope>NUCLEOTIDE SEQUENCE [LARGE SCALE GENOMIC DNA]</scope>
    <source>
        <strain evidence="1 2">DSM 17393</strain>
    </source>
</reference>
<protein>
    <submittedName>
        <fullName evidence="1">Uncharacterized protein</fullName>
    </submittedName>
</protein>
<dbReference type="EMBL" id="ABJL02000008">
    <property type="protein sequence ID" value="EDV04017.1"/>
    <property type="molecule type" value="Genomic_DNA"/>
</dbReference>
<organism evidence="1 2">
    <name type="scientific">Bacteroides intestinalis DSM 17393</name>
    <dbReference type="NCBI Taxonomy" id="471870"/>
    <lineage>
        <taxon>Bacteria</taxon>
        <taxon>Pseudomonadati</taxon>
        <taxon>Bacteroidota</taxon>
        <taxon>Bacteroidia</taxon>
        <taxon>Bacteroidales</taxon>
        <taxon>Bacteroidaceae</taxon>
        <taxon>Bacteroides</taxon>
    </lineage>
</organism>
<dbReference type="AlphaFoldDB" id="B3CI58"/>